<feature type="domain" description="Retrovirus-related Pol polyprotein from transposon TNT 1-94-like beta-barrel" evidence="2">
    <location>
        <begin position="44"/>
        <end position="84"/>
    </location>
</feature>
<evidence type="ECO:0000256" key="1">
    <source>
        <dbReference type="SAM" id="MobiDB-lite"/>
    </source>
</evidence>
<accession>A0A0P1APX4</accession>
<feature type="compositionally biased region" description="Basic residues" evidence="1">
    <location>
        <begin position="1"/>
        <end position="13"/>
    </location>
</feature>
<dbReference type="RefSeq" id="XP_024579565.1">
    <property type="nucleotide sequence ID" value="XM_024729161.1"/>
</dbReference>
<evidence type="ECO:0000313" key="4">
    <source>
        <dbReference type="Proteomes" id="UP000054928"/>
    </source>
</evidence>
<dbReference type="Proteomes" id="UP000054928">
    <property type="component" value="Unassembled WGS sequence"/>
</dbReference>
<dbReference type="OrthoDB" id="110542at2759"/>
<dbReference type="AlphaFoldDB" id="A0A0P1APX4"/>
<evidence type="ECO:0000313" key="3">
    <source>
        <dbReference type="EMBL" id="CEG43196.1"/>
    </source>
</evidence>
<dbReference type="EMBL" id="CCYD01000653">
    <property type="protein sequence ID" value="CEG43196.1"/>
    <property type="molecule type" value="Genomic_DNA"/>
</dbReference>
<proteinExistence type="predicted"/>
<dbReference type="GeneID" id="36408465"/>
<organism evidence="3 4">
    <name type="scientific">Plasmopara halstedii</name>
    <name type="common">Downy mildew of sunflower</name>
    <dbReference type="NCBI Taxonomy" id="4781"/>
    <lineage>
        <taxon>Eukaryota</taxon>
        <taxon>Sar</taxon>
        <taxon>Stramenopiles</taxon>
        <taxon>Oomycota</taxon>
        <taxon>Peronosporomycetes</taxon>
        <taxon>Peronosporales</taxon>
        <taxon>Peronosporaceae</taxon>
        <taxon>Plasmopara</taxon>
    </lineage>
</organism>
<dbReference type="InterPro" id="IPR054722">
    <property type="entry name" value="PolX-like_BBD"/>
</dbReference>
<dbReference type="Pfam" id="PF22936">
    <property type="entry name" value="Pol_BBD"/>
    <property type="match status" value="1"/>
</dbReference>
<feature type="region of interest" description="Disordered" evidence="1">
    <location>
        <begin position="1"/>
        <end position="33"/>
    </location>
</feature>
<reference evidence="4" key="1">
    <citation type="submission" date="2014-09" db="EMBL/GenBank/DDBJ databases">
        <authorList>
            <person name="Sharma Rahul"/>
            <person name="Thines Marco"/>
        </authorList>
    </citation>
    <scope>NUCLEOTIDE SEQUENCE [LARGE SCALE GENOMIC DNA]</scope>
</reference>
<protein>
    <recommendedName>
        <fullName evidence="2">Retrovirus-related Pol polyprotein from transposon TNT 1-94-like beta-barrel domain-containing protein</fullName>
    </recommendedName>
</protein>
<name>A0A0P1APX4_PLAHL</name>
<keyword evidence="4" id="KW-1185">Reference proteome</keyword>
<evidence type="ECO:0000259" key="2">
    <source>
        <dbReference type="Pfam" id="PF22936"/>
    </source>
</evidence>
<sequence>MVRFRGHGGRKNKQGGSGRQDQHIRQGMKQGNREQPLLARVVRIGMGEIHMQCPQGRIVKIVDALHIPGLDRRLLSVAKLTQKGLTVSMV</sequence>